<accession>A0ABU6VWR7</accession>
<name>A0ABU6VWR7_9FABA</name>
<protein>
    <recommendedName>
        <fullName evidence="1">Putative plant transposon protein domain-containing protein</fullName>
    </recommendedName>
</protein>
<dbReference type="InterPro" id="IPR046796">
    <property type="entry name" value="Transposase_32_dom"/>
</dbReference>
<reference evidence="2 3" key="1">
    <citation type="journal article" date="2023" name="Plants (Basel)">
        <title>Bridging the Gap: Combining Genomics and Transcriptomics Approaches to Understand Stylosanthes scabra, an Orphan Legume from the Brazilian Caatinga.</title>
        <authorList>
            <person name="Ferreira-Neto J.R.C."/>
            <person name="da Silva M.D."/>
            <person name="Binneck E."/>
            <person name="de Melo N.F."/>
            <person name="da Silva R.H."/>
            <person name="de Melo A.L.T.M."/>
            <person name="Pandolfi V."/>
            <person name="Bustamante F.O."/>
            <person name="Brasileiro-Vidal A.C."/>
            <person name="Benko-Iseppon A.M."/>
        </authorList>
    </citation>
    <scope>NUCLEOTIDE SEQUENCE [LARGE SCALE GENOMIC DNA]</scope>
    <source>
        <tissue evidence="2">Leaves</tissue>
    </source>
</reference>
<keyword evidence="3" id="KW-1185">Reference proteome</keyword>
<proteinExistence type="predicted"/>
<dbReference type="Pfam" id="PF20167">
    <property type="entry name" value="Transposase_32"/>
    <property type="match status" value="1"/>
</dbReference>
<dbReference type="EMBL" id="JASCZI010152510">
    <property type="protein sequence ID" value="MED6176253.1"/>
    <property type="molecule type" value="Genomic_DNA"/>
</dbReference>
<sequence length="130" mass="15052">MAASSSSSGVNVLDNHRFRTLFNQNLYEETVQNKSIISEVGFNLEDDEYPEIRQQITRRGWKRLASPRSEVAKLMVQEFYANASRSEDEMLSLDRHPYTSYVRGKVIDFSPKNIRRVMRFREETPGASAT</sequence>
<evidence type="ECO:0000313" key="3">
    <source>
        <dbReference type="Proteomes" id="UP001341840"/>
    </source>
</evidence>
<comment type="caution">
    <text evidence="2">The sequence shown here is derived from an EMBL/GenBank/DDBJ whole genome shotgun (WGS) entry which is preliminary data.</text>
</comment>
<organism evidence="2 3">
    <name type="scientific">Stylosanthes scabra</name>
    <dbReference type="NCBI Taxonomy" id="79078"/>
    <lineage>
        <taxon>Eukaryota</taxon>
        <taxon>Viridiplantae</taxon>
        <taxon>Streptophyta</taxon>
        <taxon>Embryophyta</taxon>
        <taxon>Tracheophyta</taxon>
        <taxon>Spermatophyta</taxon>
        <taxon>Magnoliopsida</taxon>
        <taxon>eudicotyledons</taxon>
        <taxon>Gunneridae</taxon>
        <taxon>Pentapetalae</taxon>
        <taxon>rosids</taxon>
        <taxon>fabids</taxon>
        <taxon>Fabales</taxon>
        <taxon>Fabaceae</taxon>
        <taxon>Papilionoideae</taxon>
        <taxon>50 kb inversion clade</taxon>
        <taxon>dalbergioids sensu lato</taxon>
        <taxon>Dalbergieae</taxon>
        <taxon>Pterocarpus clade</taxon>
        <taxon>Stylosanthes</taxon>
    </lineage>
</organism>
<evidence type="ECO:0000259" key="1">
    <source>
        <dbReference type="Pfam" id="PF20167"/>
    </source>
</evidence>
<dbReference type="Proteomes" id="UP001341840">
    <property type="component" value="Unassembled WGS sequence"/>
</dbReference>
<evidence type="ECO:0000313" key="2">
    <source>
        <dbReference type="EMBL" id="MED6176253.1"/>
    </source>
</evidence>
<gene>
    <name evidence="2" type="ORF">PIB30_086327</name>
</gene>
<feature type="domain" description="Putative plant transposon protein" evidence="1">
    <location>
        <begin position="58"/>
        <end position="118"/>
    </location>
</feature>